<dbReference type="EMBL" id="ML769406">
    <property type="protein sequence ID" value="KAE9405837.1"/>
    <property type="molecule type" value="Genomic_DNA"/>
</dbReference>
<dbReference type="Gene3D" id="3.80.10.10">
    <property type="entry name" value="Ribonuclease Inhibitor"/>
    <property type="match status" value="1"/>
</dbReference>
<evidence type="ECO:0008006" key="3">
    <source>
        <dbReference type="Google" id="ProtNLM"/>
    </source>
</evidence>
<sequence>MRISQGEYRKCLSLLKSILGPSLQSLAMRLAFIEDAVPLEPRFFAQILGQIGISCTGLRKLDISIPNFRESSVDAVTEALNDISFPSLRILQITHAGGWLDDSSSVDFSQFFLRHPHLDQLLYLAPQSIPSDALSCLTKFEGTLAHCVEICRGGVRPIKRLSVVQLHGALDDDEATSLVGALQESKEVRSLSFFECLGTSDDGWRAKGLSLDAVKRIAEACPKLTHIEFHVPCYESLDRYYKEITDGLSHLEFMKLTIYRGFVTQKYGSGIFSFSNPTGVSSSLPSSSGLLKDGEKKGCKERMVELEVERVAESLVPFLSSLKMVHLRLFGWDCCMACNTPPNWQEDFFFEVIRPSSGPVLQYSWVD</sequence>
<protein>
    <recommendedName>
        <fullName evidence="3">F-box domain-containing protein</fullName>
    </recommendedName>
</protein>
<gene>
    <name evidence="1" type="ORF">BT96DRAFT_306187</name>
</gene>
<dbReference type="AlphaFoldDB" id="A0A6A4I9T5"/>
<reference evidence="1" key="1">
    <citation type="journal article" date="2019" name="Environ. Microbiol.">
        <title>Fungal ecological strategies reflected in gene transcription - a case study of two litter decomposers.</title>
        <authorList>
            <person name="Barbi F."/>
            <person name="Kohler A."/>
            <person name="Barry K."/>
            <person name="Baskaran P."/>
            <person name="Daum C."/>
            <person name="Fauchery L."/>
            <person name="Ihrmark K."/>
            <person name="Kuo A."/>
            <person name="LaButti K."/>
            <person name="Lipzen A."/>
            <person name="Morin E."/>
            <person name="Grigoriev I.V."/>
            <person name="Henrissat B."/>
            <person name="Lindahl B."/>
            <person name="Martin F."/>
        </authorList>
    </citation>
    <scope>NUCLEOTIDE SEQUENCE</scope>
    <source>
        <strain evidence="1">JB14</strain>
    </source>
</reference>
<keyword evidence="2" id="KW-1185">Reference proteome</keyword>
<proteinExistence type="predicted"/>
<evidence type="ECO:0000313" key="1">
    <source>
        <dbReference type="EMBL" id="KAE9405837.1"/>
    </source>
</evidence>
<name>A0A6A4I9T5_9AGAR</name>
<dbReference type="SUPFAM" id="SSF52047">
    <property type="entry name" value="RNI-like"/>
    <property type="match status" value="1"/>
</dbReference>
<dbReference type="Proteomes" id="UP000799118">
    <property type="component" value="Unassembled WGS sequence"/>
</dbReference>
<accession>A0A6A4I9T5</accession>
<dbReference type="InterPro" id="IPR032675">
    <property type="entry name" value="LRR_dom_sf"/>
</dbReference>
<dbReference type="OrthoDB" id="10569551at2759"/>
<evidence type="ECO:0000313" key="2">
    <source>
        <dbReference type="Proteomes" id="UP000799118"/>
    </source>
</evidence>
<organism evidence="1 2">
    <name type="scientific">Gymnopus androsaceus JB14</name>
    <dbReference type="NCBI Taxonomy" id="1447944"/>
    <lineage>
        <taxon>Eukaryota</taxon>
        <taxon>Fungi</taxon>
        <taxon>Dikarya</taxon>
        <taxon>Basidiomycota</taxon>
        <taxon>Agaricomycotina</taxon>
        <taxon>Agaricomycetes</taxon>
        <taxon>Agaricomycetidae</taxon>
        <taxon>Agaricales</taxon>
        <taxon>Marasmiineae</taxon>
        <taxon>Omphalotaceae</taxon>
        <taxon>Gymnopus</taxon>
    </lineage>
</organism>